<evidence type="ECO:0000313" key="9">
    <source>
        <dbReference type="EMBL" id="AKH38971.1"/>
    </source>
</evidence>
<reference evidence="11" key="1">
    <citation type="submission" date="2015-05" db="EMBL/GenBank/DDBJ databases">
        <title>Draft genome of Nitrosomonas communis strain Nm2.</title>
        <authorList>
            <person name="Kozlowski J.A."/>
            <person name="Kits K.D."/>
            <person name="Stein L.Y."/>
        </authorList>
    </citation>
    <scope>NUCLEOTIDE SEQUENCE [LARGE SCALE GENOMIC DNA]</scope>
    <source>
        <strain evidence="11">Nm2</strain>
    </source>
</reference>
<keyword evidence="6 8" id="KW-1133">Transmembrane helix</keyword>
<reference evidence="9 11" key="2">
    <citation type="journal article" date="2016" name="Genome Announc.">
        <title>Genome Sequence of Nitrosomonas communis Strain Nm2, a Mesophilic Ammonia-Oxidizing Bacterium Isolated from Mediterranean Soil.</title>
        <authorList>
            <person name="Kozlowski J.A."/>
            <person name="Kits K.D."/>
            <person name="Stein L.Y."/>
        </authorList>
    </citation>
    <scope>NUCLEOTIDE SEQUENCE [LARGE SCALE GENOMIC DNA]</scope>
    <source>
        <strain evidence="9 11">Nm2</strain>
    </source>
</reference>
<feature type="transmembrane region" description="Helical" evidence="8">
    <location>
        <begin position="20"/>
        <end position="47"/>
    </location>
</feature>
<dbReference type="OrthoDB" id="8566218at2"/>
<evidence type="ECO:0000313" key="11">
    <source>
        <dbReference type="Proteomes" id="UP000034156"/>
    </source>
</evidence>
<evidence type="ECO:0000256" key="8">
    <source>
        <dbReference type="SAM" id="Phobius"/>
    </source>
</evidence>
<keyword evidence="11" id="KW-1185">Reference proteome</keyword>
<name>A0A0F7KHI9_9PROT</name>
<keyword evidence="7 8" id="KW-0472">Membrane</keyword>
<sequence>MNSDPFKIKSPDDRVSMLISAVIILALMYWAKVIIIPVALAILFTFLLISPVNWLENHFIPRVPAVIIATTVLLGLLLAATFGVTQQISSLIDSYPEYEENITAKISEYQELGRHGTLEKLQAVTERIENQLELAQKKDDSAPAAAKDKEIIIPQPVKIVEEGPFSMSKLWSFAGPLLEPIANLGFILVLVIFMLINREDMRDRLISLIGTGQLTDTTRALEDAGYRVSRYLLIQLLINCFYGLVISIGLWLFEVPYPLLWGFFAALLRYIPYLGAWLAAILPISLSLLISPEWSITIKVISLFVILELITNMILEPLLYGRGIGVSQTVLLIAVAFWTWLWGPVGLILASPLTVCLVVMSRYIPDLKFIDILLSDRPALSSVHRYYQRLLANDEDESFDVLESDLGNNQGSLALTFDEIVAPALALARGDLYSGKLDKNVYKELVDLNNKVVTDLSEVTKDLAEKSIPTTMKSKKKVLLMPAKDDIDEIAVQTLAKLVDPGCLDVYVIKPGVMVSEVVELIEEKSPDVLAILSIPPGGIAHIRHVCKRVQARFPDLKIIIGRLGLHDEYHDMNKQQLSQIGSGSVEFTLGNIITKLKQLSTLD</sequence>
<dbReference type="Gene3D" id="3.40.50.280">
    <property type="entry name" value="Cobalamin-binding domain"/>
    <property type="match status" value="1"/>
</dbReference>
<feature type="transmembrane region" description="Helical" evidence="8">
    <location>
        <begin position="335"/>
        <end position="360"/>
    </location>
</feature>
<dbReference type="Proteomes" id="UP000324176">
    <property type="component" value="Unassembled WGS sequence"/>
</dbReference>
<feature type="transmembrane region" description="Helical" evidence="8">
    <location>
        <begin position="59"/>
        <end position="84"/>
    </location>
</feature>
<dbReference type="GO" id="GO:0046872">
    <property type="term" value="F:metal ion binding"/>
    <property type="evidence" value="ECO:0007669"/>
    <property type="project" value="InterPro"/>
</dbReference>
<evidence type="ECO:0000256" key="2">
    <source>
        <dbReference type="ARBA" id="ARBA00009773"/>
    </source>
</evidence>
<feature type="transmembrane region" description="Helical" evidence="8">
    <location>
        <begin position="296"/>
        <end position="315"/>
    </location>
</feature>
<feature type="transmembrane region" description="Helical" evidence="8">
    <location>
        <begin position="259"/>
        <end position="284"/>
    </location>
</feature>
<evidence type="ECO:0000256" key="7">
    <source>
        <dbReference type="ARBA" id="ARBA00023136"/>
    </source>
</evidence>
<proteinExistence type="inferred from homology"/>
<keyword evidence="4" id="KW-1003">Cell membrane</keyword>
<evidence type="ECO:0000256" key="4">
    <source>
        <dbReference type="ARBA" id="ARBA00022475"/>
    </source>
</evidence>
<dbReference type="GO" id="GO:0005886">
    <property type="term" value="C:plasma membrane"/>
    <property type="evidence" value="ECO:0007669"/>
    <property type="project" value="UniProtKB-SubCell"/>
</dbReference>
<dbReference type="KEGG" id="nco:AAW31_16040"/>
<evidence type="ECO:0000256" key="5">
    <source>
        <dbReference type="ARBA" id="ARBA00022692"/>
    </source>
</evidence>
<dbReference type="GO" id="GO:0031419">
    <property type="term" value="F:cobalamin binding"/>
    <property type="evidence" value="ECO:0007669"/>
    <property type="project" value="InterPro"/>
</dbReference>
<dbReference type="Pfam" id="PF01594">
    <property type="entry name" value="AI-2E_transport"/>
    <property type="match status" value="1"/>
</dbReference>
<comment type="similarity">
    <text evidence="2">Belongs to the autoinducer-2 exporter (AI-2E) (TC 2.A.86) family.</text>
</comment>
<feature type="transmembrane region" description="Helical" evidence="8">
    <location>
        <begin position="177"/>
        <end position="196"/>
    </location>
</feature>
<evidence type="ECO:0000256" key="6">
    <source>
        <dbReference type="ARBA" id="ARBA00022989"/>
    </source>
</evidence>
<evidence type="ECO:0000313" key="12">
    <source>
        <dbReference type="Proteomes" id="UP000324176"/>
    </source>
</evidence>
<reference evidence="10 12" key="3">
    <citation type="submission" date="2019-07" db="EMBL/GenBank/DDBJ databases">
        <title>Active sludge and wastewater microbial communities from Klosterneuburg, Austria.</title>
        <authorList>
            <person name="Wagner M."/>
        </authorList>
    </citation>
    <scope>NUCLEOTIDE SEQUENCE [LARGE SCALE GENOMIC DNA]</scope>
    <source>
        <strain evidence="10 12">Nm2</strain>
    </source>
</reference>
<keyword evidence="3" id="KW-0813">Transport</keyword>
<gene>
    <name evidence="9" type="ORF">AAW31_16040</name>
    <name evidence="10" type="ORF">BCL69_104819</name>
</gene>
<dbReference type="RefSeq" id="WP_046851005.1">
    <property type="nucleotide sequence ID" value="NZ_CBDIPD010000080.1"/>
</dbReference>
<dbReference type="PATRIC" id="fig|44574.3.peg.3875"/>
<evidence type="ECO:0000313" key="10">
    <source>
        <dbReference type="EMBL" id="TYP81942.1"/>
    </source>
</evidence>
<feature type="transmembrane region" description="Helical" evidence="8">
    <location>
        <begin position="231"/>
        <end position="253"/>
    </location>
</feature>
<accession>A0A0F7KHI9</accession>
<evidence type="ECO:0000256" key="1">
    <source>
        <dbReference type="ARBA" id="ARBA00004651"/>
    </source>
</evidence>
<comment type="subcellular location">
    <subcellularLocation>
        <location evidence="1">Cell membrane</location>
        <topology evidence="1">Multi-pass membrane protein</topology>
    </subcellularLocation>
</comment>
<dbReference type="Proteomes" id="UP000034156">
    <property type="component" value="Chromosome"/>
</dbReference>
<dbReference type="InterPro" id="IPR036724">
    <property type="entry name" value="Cobalamin-bd_sf"/>
</dbReference>
<dbReference type="PANTHER" id="PTHR21716">
    <property type="entry name" value="TRANSMEMBRANE PROTEIN"/>
    <property type="match status" value="1"/>
</dbReference>
<protein>
    <submittedName>
        <fullName evidence="10">Putative PurR-regulated permease PerM</fullName>
    </submittedName>
</protein>
<evidence type="ECO:0000256" key="3">
    <source>
        <dbReference type="ARBA" id="ARBA00022448"/>
    </source>
</evidence>
<keyword evidence="5 8" id="KW-0812">Transmembrane</keyword>
<organism evidence="9 11">
    <name type="scientific">Nitrosomonas communis</name>
    <dbReference type="NCBI Taxonomy" id="44574"/>
    <lineage>
        <taxon>Bacteria</taxon>
        <taxon>Pseudomonadati</taxon>
        <taxon>Pseudomonadota</taxon>
        <taxon>Betaproteobacteria</taxon>
        <taxon>Nitrosomonadales</taxon>
        <taxon>Nitrosomonadaceae</taxon>
        <taxon>Nitrosomonas</taxon>
    </lineage>
</organism>
<dbReference type="SUPFAM" id="SSF52242">
    <property type="entry name" value="Cobalamin (vitamin B12)-binding domain"/>
    <property type="match status" value="1"/>
</dbReference>
<dbReference type="AlphaFoldDB" id="A0A0F7KHI9"/>
<dbReference type="EMBL" id="VNHT01000048">
    <property type="protein sequence ID" value="TYP81942.1"/>
    <property type="molecule type" value="Genomic_DNA"/>
</dbReference>
<dbReference type="PANTHER" id="PTHR21716:SF53">
    <property type="entry name" value="PERMEASE PERM-RELATED"/>
    <property type="match status" value="1"/>
</dbReference>
<dbReference type="InterPro" id="IPR002549">
    <property type="entry name" value="AI-2E-like"/>
</dbReference>
<dbReference type="EMBL" id="CP011451">
    <property type="protein sequence ID" value="AKH38971.1"/>
    <property type="molecule type" value="Genomic_DNA"/>
</dbReference>